<evidence type="ECO:0000256" key="4">
    <source>
        <dbReference type="ARBA" id="ARBA00022553"/>
    </source>
</evidence>
<dbReference type="InterPro" id="IPR031549">
    <property type="entry name" value="ASH"/>
</dbReference>
<keyword evidence="4" id="KW-0597">Phosphoprotein</keyword>
<gene>
    <name evidence="14" type="ORF">MELIAE_LOCUS4949</name>
</gene>
<feature type="region of interest" description="Disordered" evidence="12">
    <location>
        <begin position="155"/>
        <end position="190"/>
    </location>
</feature>
<evidence type="ECO:0000256" key="8">
    <source>
        <dbReference type="ARBA" id="ARBA00022860"/>
    </source>
</evidence>
<keyword evidence="8" id="KW-0112">Calmodulin-binding</keyword>
<dbReference type="PANTHER" id="PTHR22706">
    <property type="entry name" value="ASSEMBLY FACTOR FOR SPINDLE MICROTUBULES"/>
    <property type="match status" value="1"/>
</dbReference>
<protein>
    <recommendedName>
        <fullName evidence="13">Calponin-homology (CH) domain-containing protein</fullName>
    </recommendedName>
</protein>
<reference evidence="14" key="1">
    <citation type="submission" date="2021-12" db="EMBL/GenBank/DDBJ databases">
        <authorList>
            <person name="King R."/>
        </authorList>
    </citation>
    <scope>NUCLEOTIDE SEQUENCE</scope>
</reference>
<evidence type="ECO:0000256" key="11">
    <source>
        <dbReference type="ARBA" id="ARBA00023306"/>
    </source>
</evidence>
<keyword evidence="5" id="KW-0132">Cell division</keyword>
<dbReference type="GO" id="GO:0005516">
    <property type="term" value="F:calmodulin binding"/>
    <property type="evidence" value="ECO:0007669"/>
    <property type="project" value="UniProtKB-KW"/>
</dbReference>
<keyword evidence="9" id="KW-0175">Coiled coil</keyword>
<keyword evidence="7" id="KW-0498">Mitosis</keyword>
<dbReference type="EMBL" id="OV121134">
    <property type="protein sequence ID" value="CAH0552801.1"/>
    <property type="molecule type" value="Genomic_DNA"/>
</dbReference>
<dbReference type="PANTHER" id="PTHR22706:SF1">
    <property type="entry name" value="ASSEMBLY FACTOR FOR SPINDLE MICROTUBULES"/>
    <property type="match status" value="1"/>
</dbReference>
<evidence type="ECO:0000256" key="5">
    <source>
        <dbReference type="ARBA" id="ARBA00022618"/>
    </source>
</evidence>
<dbReference type="FunFam" id="1.10.418.10:FF:000051">
    <property type="entry name" value="Abnormal spindle-like microcephaly-associated protein homolog"/>
    <property type="match status" value="1"/>
</dbReference>
<name>A0A9P0AYW3_BRAAE</name>
<evidence type="ECO:0000313" key="15">
    <source>
        <dbReference type="Proteomes" id="UP001154078"/>
    </source>
</evidence>
<evidence type="ECO:0000256" key="1">
    <source>
        <dbReference type="ARBA" id="ARBA00004123"/>
    </source>
</evidence>
<keyword evidence="15" id="KW-1185">Reference proteome</keyword>
<feature type="compositionally biased region" description="Polar residues" evidence="12">
    <location>
        <begin position="179"/>
        <end position="190"/>
    </location>
</feature>
<keyword evidence="10" id="KW-0539">Nucleus</keyword>
<dbReference type="GO" id="GO:0051295">
    <property type="term" value="P:establishment of meiotic spindle localization"/>
    <property type="evidence" value="ECO:0007669"/>
    <property type="project" value="TreeGrafter"/>
</dbReference>
<dbReference type="GO" id="GO:0000922">
    <property type="term" value="C:spindle pole"/>
    <property type="evidence" value="ECO:0007669"/>
    <property type="project" value="TreeGrafter"/>
</dbReference>
<evidence type="ECO:0000259" key="13">
    <source>
        <dbReference type="SMART" id="SM00033"/>
    </source>
</evidence>
<sequence length="2202" mass="258429">MFFQFSPVKKAPPKKPIEQKNESEEVAVLSLAPFSAKPKLFFEDVKCGVTSSRKLLIKNPTHQDVNVNLKKNFPEELVVTFNWEECLIEKLSEALLEIKWCPNFEFASRLMITIEDGKKIKVDIPVVFKSISPKKKTGTKPKQFLASKKAKSPMKKVISTKVKSPQKKSSPRCRPPLMMSNSQTKTPPQMQRSIPGIVITTSPNRRETFCIKGKENRYISPNKAPYLLAHKDDTRRQTYTLNNIIIKPPKSPEIFNDSLESISPDPPVYKVGNRRILSPLVENNYTTNFSYKLDYMSFKFSPTKTPNKSNITMSNSVSNFADKINRLDLCSSENITFDFQSPNSTRIEDKIQNLMFSPSESIIAKLNSSTSTCVKGHTSFETYVKGNVSGGTYVKDTSVGDVAALSESINDHNNTNNAHYDSHNIHQSLSFSNKSRLQSLHGEGCKSVIGANMWSEKKSNSVKSYEDLQERKKQNTTLHDFKLPQNPHRLSLKRKIDTYAFSPPKKALLERQPRMSLNWSKSSGAALRISKSVSALNLNKTNNGKQLTSKETKTCIINNPFLLAATNKIDPFMTSQVYSDEDWIAKQINHFMKWLNALLTPPAEFETKSDVKIDVAKVWQDIKNRDVAVVPTKEYLSNKYHTSVKLTSLRKNAQILYRSLEIATVLSKLVISIDGGKLNIRTDKEFYLDLNIKSELMSLLLSYNALWLRIGLETVYNEEIPLHSNSDITGLSSFLAERFFKEPKLVKKYKSLIDPKYKEPFKKIFLKRFLSLIYFLDQAKNKKIIAHDPCLFRKNAPVKESREILIRFAKETLSGVGDITKFLKYFGYFVTHKQTFINEFDYAVTNLGVDLRDGVRLTKVMEIILLKNGLTSLLRVPAISRLQKIHNVKIVFDSLEAEGFKILYDIEPKDIVDGHKEKSLSFLWQIIYKFEAPLMVKSSTTIQKWYRSLPVVLKRRKLDRIRQSKIEAATKIQKWYKRQILSEKLFFFAVMLHYHLDSLRKQNAATKIQACFRMHLCRKDFLCKISIIINIQRYAKGWLIRNIRRHGIVAAVKLQSFTRSFLQRRKFLRLKHATRVIQIQYRAMKKMREQRNYYHALKKSAIVVQTRFRANIIAKKEREQYVKLKNASVELQRKYRALVRMRIDKNNYEKLKKAAIVLQTRYKANQLCISQRKSYNDLKNKTIYIQRLYRANKLMAKCRSEFITLRNASIKIQTWYRSILIMRQCKEVYLTLKKAVKTVEERYIAKKKMETEQEIFRTTIKAVVTIQQKLRATLQMRICKKHYFDLKNAAKTVQTRLRADKLAKIQRNRYLELKKATKLLQQRYRANCLMKFHRREYLLQKTAIVKIQTWYRSIQAMRQCKQKFQTLKKAVRIVEERYIAKKRMETQQEIFRKTIKAVVTIQQKLRATMQMRICKKQYLQMKNAAITLQTRFQANKSAKIQRNSYLELKKATVLLQSRYRANCLMNMQRRKYLLQKTAIIKIQIWYKSILIMRKQRDYYRKLKHSVKIVEETYLAKKSMIKAKNEYSALKKTTVLIQQIFRANIAMKKALSEYKAIQKATIKIQQKFKARQIMILEKNRYETLKKATIIIQTRYRAQLLMRYKRQKYDTLKKSVVFVQSRFNANKAMSIQRNNYLKLKDAILVFQRKYRAKKAMQVQKKNYENIRKSIIFVQRKYRANKVAKMQRYNYLVLRKSAIVIQTYFRAKKAMENERNSYMLLKQNVTNVQIRYRAILKMRIDRESYVTLRKSCVIIQQQFRAKVAMTLAINEYQKTRNAAVAVQRQFRAQIAMKVARSDFVLLKNSCILVQRRLRAQKLMIKERTAYLELRKYVNVVQQRFRANRLMKEELRRYQNVRKAVLHLQNKFRATILMRKERNRFYRVREAILIIQNFYYGYKKMQCERKIFIEKRLASIQLQKCVRGFLVRKKYAKYLTPEAKEERRLIRVQNAAASKIQATWKGYRQRSIEIDPEMAKIRKRVENANKNATPRNTLAQRCDQAVDILILDHTSLLQIIRALEDIDFITRRCKDTCLKMSKILPDQLYLMISYTARSLPEMTACTLACSILINFYKYEPTTEKSFVGDYMDNMVTVMLNWCDKEAPLFPAICTLLWLFSHKPEYKAVILKVPHLQQRLLKVQTLTYRKEKMVGKTGVKGSSLFAHQGNLPLPSTTPDWGLEYKHKPNVFKNSVHALKSLLSILDMRANS</sequence>
<proteinExistence type="predicted"/>
<dbReference type="InterPro" id="IPR001715">
    <property type="entry name" value="CH_dom"/>
</dbReference>
<dbReference type="InterPro" id="IPR051185">
    <property type="entry name" value="ASPM"/>
</dbReference>
<evidence type="ECO:0000256" key="12">
    <source>
        <dbReference type="SAM" id="MobiDB-lite"/>
    </source>
</evidence>
<dbReference type="GO" id="GO:0005737">
    <property type="term" value="C:cytoplasm"/>
    <property type="evidence" value="ECO:0007669"/>
    <property type="project" value="UniProtKB-SubCell"/>
</dbReference>
<dbReference type="GO" id="GO:0000278">
    <property type="term" value="P:mitotic cell cycle"/>
    <property type="evidence" value="ECO:0007669"/>
    <property type="project" value="TreeGrafter"/>
</dbReference>
<feature type="domain" description="Calponin-homology (CH)" evidence="13">
    <location>
        <begin position="801"/>
        <end position="929"/>
    </location>
</feature>
<dbReference type="InterPro" id="IPR000048">
    <property type="entry name" value="IQ_motif_EF-hand-BS"/>
</dbReference>
<dbReference type="GO" id="GO:0005634">
    <property type="term" value="C:nucleus"/>
    <property type="evidence" value="ECO:0007669"/>
    <property type="project" value="UniProtKB-SubCell"/>
</dbReference>
<dbReference type="SUPFAM" id="SSF47576">
    <property type="entry name" value="Calponin-homology domain, CH-domain"/>
    <property type="match status" value="1"/>
</dbReference>
<dbReference type="InterPro" id="IPR036872">
    <property type="entry name" value="CH_dom_sf"/>
</dbReference>
<evidence type="ECO:0000256" key="6">
    <source>
        <dbReference type="ARBA" id="ARBA00022737"/>
    </source>
</evidence>
<keyword evidence="6" id="KW-0677">Repeat</keyword>
<dbReference type="Pfam" id="PF00307">
    <property type="entry name" value="CH"/>
    <property type="match status" value="1"/>
</dbReference>
<dbReference type="SMART" id="SM00015">
    <property type="entry name" value="IQ"/>
    <property type="match status" value="14"/>
</dbReference>
<evidence type="ECO:0000313" key="14">
    <source>
        <dbReference type="EMBL" id="CAH0552801.1"/>
    </source>
</evidence>
<dbReference type="Pfam" id="PF15780">
    <property type="entry name" value="ASH"/>
    <property type="match status" value="1"/>
</dbReference>
<comment type="subcellular location">
    <subcellularLocation>
        <location evidence="2">Cytoplasm</location>
    </subcellularLocation>
    <subcellularLocation>
        <location evidence="1">Nucleus</location>
    </subcellularLocation>
</comment>
<dbReference type="GO" id="GO:0051301">
    <property type="term" value="P:cell division"/>
    <property type="evidence" value="ECO:0007669"/>
    <property type="project" value="UniProtKB-KW"/>
</dbReference>
<evidence type="ECO:0000256" key="7">
    <source>
        <dbReference type="ARBA" id="ARBA00022776"/>
    </source>
</evidence>
<dbReference type="GO" id="GO:0007051">
    <property type="term" value="P:spindle organization"/>
    <property type="evidence" value="ECO:0007669"/>
    <property type="project" value="TreeGrafter"/>
</dbReference>
<evidence type="ECO:0000256" key="2">
    <source>
        <dbReference type="ARBA" id="ARBA00004496"/>
    </source>
</evidence>
<dbReference type="CDD" id="cd21223">
    <property type="entry name" value="CH_ASPM_rpt1"/>
    <property type="match status" value="1"/>
</dbReference>
<dbReference type="Proteomes" id="UP001154078">
    <property type="component" value="Chromosome 3"/>
</dbReference>
<accession>A0A9P0AYW3</accession>
<dbReference type="Gene3D" id="1.10.418.10">
    <property type="entry name" value="Calponin-like domain"/>
    <property type="match status" value="1"/>
</dbReference>
<organism evidence="14 15">
    <name type="scientific">Brassicogethes aeneus</name>
    <name type="common">Rape pollen beetle</name>
    <name type="synonym">Meligethes aeneus</name>
    <dbReference type="NCBI Taxonomy" id="1431903"/>
    <lineage>
        <taxon>Eukaryota</taxon>
        <taxon>Metazoa</taxon>
        <taxon>Ecdysozoa</taxon>
        <taxon>Arthropoda</taxon>
        <taxon>Hexapoda</taxon>
        <taxon>Insecta</taxon>
        <taxon>Pterygota</taxon>
        <taxon>Neoptera</taxon>
        <taxon>Endopterygota</taxon>
        <taxon>Coleoptera</taxon>
        <taxon>Polyphaga</taxon>
        <taxon>Cucujiformia</taxon>
        <taxon>Nitidulidae</taxon>
        <taxon>Meligethinae</taxon>
        <taxon>Brassicogethes</taxon>
    </lineage>
</organism>
<dbReference type="SMART" id="SM00033">
    <property type="entry name" value="CH"/>
    <property type="match status" value="1"/>
</dbReference>
<evidence type="ECO:0000256" key="9">
    <source>
        <dbReference type="ARBA" id="ARBA00023054"/>
    </source>
</evidence>
<dbReference type="Pfam" id="PF00612">
    <property type="entry name" value="IQ"/>
    <property type="match status" value="4"/>
</dbReference>
<dbReference type="Gene3D" id="1.20.5.190">
    <property type="match status" value="3"/>
</dbReference>
<evidence type="ECO:0000256" key="3">
    <source>
        <dbReference type="ARBA" id="ARBA00022490"/>
    </source>
</evidence>
<keyword evidence="11" id="KW-0131">Cell cycle</keyword>
<keyword evidence="3" id="KW-0963">Cytoplasm</keyword>
<evidence type="ECO:0000256" key="10">
    <source>
        <dbReference type="ARBA" id="ARBA00023242"/>
    </source>
</evidence>